<dbReference type="PANTHER" id="PTHR46637:SF1">
    <property type="entry name" value="BLL5188 PROTEIN"/>
    <property type="match status" value="1"/>
</dbReference>
<dbReference type="EMBL" id="JBHTGL010000008">
    <property type="protein sequence ID" value="MFD0629756.1"/>
    <property type="molecule type" value="Genomic_DNA"/>
</dbReference>
<name>A0ABW2X7E2_9ACTN</name>
<keyword evidence="4" id="KW-1185">Reference proteome</keyword>
<feature type="domain" description="Insertion element IS402-like" evidence="2">
    <location>
        <begin position="20"/>
        <end position="63"/>
    </location>
</feature>
<dbReference type="Pfam" id="PF13340">
    <property type="entry name" value="DUF4096"/>
    <property type="match status" value="1"/>
</dbReference>
<evidence type="ECO:0000256" key="1">
    <source>
        <dbReference type="SAM" id="MobiDB-lite"/>
    </source>
</evidence>
<dbReference type="PANTHER" id="PTHR46637">
    <property type="entry name" value="TIS1421-TRANSPOSASE PROTEIN A"/>
    <property type="match status" value="1"/>
</dbReference>
<feature type="region of interest" description="Disordered" evidence="1">
    <location>
        <begin position="174"/>
        <end position="233"/>
    </location>
</feature>
<sequence>MGATGSGVAADTEDGPTSEGSAAVFGGIWWRARTGSSWRDLPERYGPWETAYAVFRRWQIDETRVRVLKKLPVKADTDGIIEWEVLVDSTVCRAHQHAAGARREGLTIRAGRVRTASRRPRGSRAPVRLVRLLEPHLVCGEFLASARLRVAEGRVHAVLVVVLAVVHDLDHGSSRWAKSCSTPVHRPSSRRRPSRAEDTIVEAGVTGVRRRRVHRTGRRRRVRPLRADPSAGK</sequence>
<proteinExistence type="predicted"/>
<accession>A0ABW2X7E2</accession>
<organism evidence="3 4">
    <name type="scientific">Streptomyces sanglieri</name>
    <dbReference type="NCBI Taxonomy" id="193460"/>
    <lineage>
        <taxon>Bacteria</taxon>
        <taxon>Bacillati</taxon>
        <taxon>Actinomycetota</taxon>
        <taxon>Actinomycetes</taxon>
        <taxon>Kitasatosporales</taxon>
        <taxon>Streptomycetaceae</taxon>
        <taxon>Streptomyces</taxon>
    </lineage>
</organism>
<protein>
    <submittedName>
        <fullName evidence="3">Transposase</fullName>
    </submittedName>
</protein>
<reference evidence="4" key="1">
    <citation type="journal article" date="2019" name="Int. J. Syst. Evol. Microbiol.">
        <title>The Global Catalogue of Microorganisms (GCM) 10K type strain sequencing project: providing services to taxonomists for standard genome sequencing and annotation.</title>
        <authorList>
            <consortium name="The Broad Institute Genomics Platform"/>
            <consortium name="The Broad Institute Genome Sequencing Center for Infectious Disease"/>
            <person name="Wu L."/>
            <person name="Ma J."/>
        </authorList>
    </citation>
    <scope>NUCLEOTIDE SEQUENCE [LARGE SCALE GENOMIC DNA]</scope>
    <source>
        <strain evidence="4">JCM 12607</strain>
    </source>
</reference>
<dbReference type="InterPro" id="IPR025161">
    <property type="entry name" value="IS402-like_dom"/>
</dbReference>
<comment type="caution">
    <text evidence="3">The sequence shown here is derived from an EMBL/GenBank/DDBJ whole genome shotgun (WGS) entry which is preliminary data.</text>
</comment>
<evidence type="ECO:0000259" key="2">
    <source>
        <dbReference type="Pfam" id="PF13340"/>
    </source>
</evidence>
<evidence type="ECO:0000313" key="3">
    <source>
        <dbReference type="EMBL" id="MFD0629756.1"/>
    </source>
</evidence>
<gene>
    <name evidence="3" type="ORF">ACFQ2K_51340</name>
</gene>
<dbReference type="InterPro" id="IPR052909">
    <property type="entry name" value="Transposase_6_like"/>
</dbReference>
<dbReference type="Proteomes" id="UP001596915">
    <property type="component" value="Unassembled WGS sequence"/>
</dbReference>
<feature type="compositionally biased region" description="Basic residues" evidence="1">
    <location>
        <begin position="208"/>
        <end position="224"/>
    </location>
</feature>
<evidence type="ECO:0000313" key="4">
    <source>
        <dbReference type="Proteomes" id="UP001596915"/>
    </source>
</evidence>
<feature type="region of interest" description="Disordered" evidence="1">
    <location>
        <begin position="1"/>
        <end position="20"/>
    </location>
</feature>